<evidence type="ECO:0000313" key="8">
    <source>
        <dbReference type="EMBL" id="KAK4487332.1"/>
    </source>
</evidence>
<dbReference type="SMART" id="SM00388">
    <property type="entry name" value="HisKA"/>
    <property type="match status" value="1"/>
</dbReference>
<dbReference type="SUPFAM" id="SSF55874">
    <property type="entry name" value="ATPase domain of HSP90 chaperone/DNA topoisomerase II/histidine kinase"/>
    <property type="match status" value="1"/>
</dbReference>
<dbReference type="PRINTS" id="PR00344">
    <property type="entry name" value="BCTRLSENSOR"/>
</dbReference>
<evidence type="ECO:0000259" key="6">
    <source>
        <dbReference type="PROSITE" id="PS50109"/>
    </source>
</evidence>
<feature type="compositionally biased region" description="Basic and acidic residues" evidence="5">
    <location>
        <begin position="387"/>
        <end position="397"/>
    </location>
</feature>
<comment type="catalytic activity">
    <reaction evidence="1">
        <text>ATP + protein L-histidine = ADP + protein N-phospho-L-histidine.</text>
        <dbReference type="EC" id="2.7.13.3"/>
    </reaction>
</comment>
<dbReference type="Pfam" id="PF00072">
    <property type="entry name" value="Response_reg"/>
    <property type="match status" value="1"/>
</dbReference>
<proteinExistence type="predicted"/>
<dbReference type="PROSITE" id="PS50109">
    <property type="entry name" value="HIS_KIN"/>
    <property type="match status" value="1"/>
</dbReference>
<dbReference type="Pfam" id="PF00512">
    <property type="entry name" value="HisKA"/>
    <property type="match status" value="1"/>
</dbReference>
<gene>
    <name evidence="8" type="ORF">RD792_006051</name>
</gene>
<dbReference type="InterPro" id="IPR003661">
    <property type="entry name" value="HisK_dim/P_dom"/>
</dbReference>
<dbReference type="EC" id="2.7.13.3" evidence="2"/>
<evidence type="ECO:0000256" key="1">
    <source>
        <dbReference type="ARBA" id="ARBA00000085"/>
    </source>
</evidence>
<feature type="domain" description="Response regulatory" evidence="7">
    <location>
        <begin position="554"/>
        <end position="681"/>
    </location>
</feature>
<dbReference type="InterPro" id="IPR050956">
    <property type="entry name" value="2C_system_His_kinase"/>
</dbReference>
<protein>
    <recommendedName>
        <fullName evidence="2">histidine kinase</fullName>
        <ecNumber evidence="2">2.7.13.3</ecNumber>
    </recommendedName>
</protein>
<dbReference type="CDD" id="cd17546">
    <property type="entry name" value="REC_hyHK_CKI1_RcsC-like"/>
    <property type="match status" value="1"/>
</dbReference>
<dbReference type="InterPro" id="IPR003594">
    <property type="entry name" value="HATPase_dom"/>
</dbReference>
<name>A0ABR0DDM4_9LAMI</name>
<evidence type="ECO:0000256" key="5">
    <source>
        <dbReference type="SAM" id="MobiDB-lite"/>
    </source>
</evidence>
<dbReference type="InterPro" id="IPR011006">
    <property type="entry name" value="CheY-like_superfamily"/>
</dbReference>
<dbReference type="EMBL" id="JAYDYQ010001986">
    <property type="protein sequence ID" value="KAK4487332.1"/>
    <property type="molecule type" value="Genomic_DNA"/>
</dbReference>
<dbReference type="InterPro" id="IPR036890">
    <property type="entry name" value="HATPase_C_sf"/>
</dbReference>
<dbReference type="Gene3D" id="3.30.565.10">
    <property type="entry name" value="Histidine kinase-like ATPase, C-terminal domain"/>
    <property type="match status" value="1"/>
</dbReference>
<dbReference type="InterPro" id="IPR036097">
    <property type="entry name" value="HisK_dim/P_sf"/>
</dbReference>
<accession>A0ABR0DDM4</accession>
<dbReference type="SMART" id="SM00387">
    <property type="entry name" value="HATPase_c"/>
    <property type="match status" value="1"/>
</dbReference>
<dbReference type="CDD" id="cd00082">
    <property type="entry name" value="HisKA"/>
    <property type="match status" value="1"/>
</dbReference>
<sequence>MDSTQQAERKSMNKSLAFARASHDIRASLSAITGLIEICSQYAKPNTNLQTNLVQMYTTALDLLGILNSVLDTSKIEAGKMQLEEEEFDLAELVQDVVDMFHPLGVKKGVDVVYDSWDCSILKFNPVKGDKGKIKQIFCNLLSNAIKFTSEGHITVRALVRKKSKENEIIASNQSSVLSCLSRMFYRKNGSSFSTLDTLHTGQENHIRMEYIFDVDDTGKGIPKEKQKSVFENFVQVKETALGQEGCGLGLGIVQSLVRLMGGEIKILEKENGEKGTCFGFNMFLPPIQPVDTEGQDDGHQTEVHRYFGLQFFRSPSPRLEGSYVVLLISGEERRRISKRVIENLGGAVEIVKQSLDLSQVLETVKKKMDLSQCSFSDDLFPNEESSSTKDEIESQPKRSHSKCSSSSILVVIDARCGPFSVLCSILANFRKDVQTFRCKVVWLEDPVTRNITKELEDGQISLPPCDHFLSKPFHGSHLYGVLALLPEFAARIQPNMLNLGQPPTIGEVHYSSQPFSSSAEGKTLGVPVQDNELDEVVIHKNDEENNKILNGKNVLVVDDNKVLCTIATKIIQKLGAKTETCENGKDAVDLICKNLQDDQSSSLPFDFIFMDCQMPVMDGYEATKLIRKEEKVHGIHIPIIALTACSTKEEIEKTLDAGMDFHLAKPILTDKLMKVIKRYS</sequence>
<dbReference type="PROSITE" id="PS50110">
    <property type="entry name" value="RESPONSE_REGULATORY"/>
    <property type="match status" value="1"/>
</dbReference>
<dbReference type="Gene3D" id="3.40.50.2300">
    <property type="match status" value="1"/>
</dbReference>
<evidence type="ECO:0000259" key="7">
    <source>
        <dbReference type="PROSITE" id="PS50110"/>
    </source>
</evidence>
<dbReference type="Proteomes" id="UP001291926">
    <property type="component" value="Unassembled WGS sequence"/>
</dbReference>
<evidence type="ECO:0000313" key="9">
    <source>
        <dbReference type="Proteomes" id="UP001291926"/>
    </source>
</evidence>
<dbReference type="InterPro" id="IPR001789">
    <property type="entry name" value="Sig_transdc_resp-reg_receiver"/>
</dbReference>
<dbReference type="InterPro" id="IPR004358">
    <property type="entry name" value="Sig_transdc_His_kin-like_C"/>
</dbReference>
<feature type="region of interest" description="Disordered" evidence="5">
    <location>
        <begin position="382"/>
        <end position="401"/>
    </location>
</feature>
<dbReference type="SUPFAM" id="SSF47384">
    <property type="entry name" value="Homodimeric domain of signal transducing histidine kinase"/>
    <property type="match status" value="1"/>
</dbReference>
<comment type="caution">
    <text evidence="8">The sequence shown here is derived from an EMBL/GenBank/DDBJ whole genome shotgun (WGS) entry which is preliminary data.</text>
</comment>
<dbReference type="SUPFAM" id="SSF52172">
    <property type="entry name" value="CheY-like"/>
    <property type="match status" value="1"/>
</dbReference>
<evidence type="ECO:0000256" key="4">
    <source>
        <dbReference type="PROSITE-ProRule" id="PRU00169"/>
    </source>
</evidence>
<dbReference type="PANTHER" id="PTHR43719:SF50">
    <property type="entry name" value="HISTIDINE KINASE CKI1-LIKE ISOFORM X1"/>
    <property type="match status" value="1"/>
</dbReference>
<dbReference type="SMART" id="SM00448">
    <property type="entry name" value="REC"/>
    <property type="match status" value="1"/>
</dbReference>
<dbReference type="PANTHER" id="PTHR43719">
    <property type="entry name" value="TWO-COMPONENT HISTIDINE KINASE"/>
    <property type="match status" value="1"/>
</dbReference>
<evidence type="ECO:0000256" key="2">
    <source>
        <dbReference type="ARBA" id="ARBA00012438"/>
    </source>
</evidence>
<dbReference type="Pfam" id="PF02518">
    <property type="entry name" value="HATPase_c"/>
    <property type="match status" value="1"/>
</dbReference>
<feature type="modified residue" description="4-aspartylphosphate" evidence="4">
    <location>
        <position position="612"/>
    </location>
</feature>
<dbReference type="InterPro" id="IPR005467">
    <property type="entry name" value="His_kinase_dom"/>
</dbReference>
<keyword evidence="3 4" id="KW-0597">Phosphoprotein</keyword>
<feature type="domain" description="Histidine kinase" evidence="6">
    <location>
        <begin position="20"/>
        <end position="287"/>
    </location>
</feature>
<reference evidence="8 9" key="1">
    <citation type="journal article" date="2023" name="bioRxiv">
        <title>Genome report: Whole genome sequence and annotation of Penstemon davidsonii.</title>
        <authorList>
            <person name="Ostevik K.L."/>
            <person name="Alabady M."/>
            <person name="Zhang M."/>
            <person name="Rausher M.D."/>
        </authorList>
    </citation>
    <scope>NUCLEOTIDE SEQUENCE [LARGE SCALE GENOMIC DNA]</scope>
    <source>
        <strain evidence="8">DNT005</strain>
        <tissue evidence="8">Whole leaf</tissue>
    </source>
</reference>
<keyword evidence="9" id="KW-1185">Reference proteome</keyword>
<dbReference type="Gene3D" id="1.10.287.130">
    <property type="match status" value="1"/>
</dbReference>
<evidence type="ECO:0000256" key="3">
    <source>
        <dbReference type="ARBA" id="ARBA00022553"/>
    </source>
</evidence>
<organism evidence="8 9">
    <name type="scientific">Penstemon davidsonii</name>
    <dbReference type="NCBI Taxonomy" id="160366"/>
    <lineage>
        <taxon>Eukaryota</taxon>
        <taxon>Viridiplantae</taxon>
        <taxon>Streptophyta</taxon>
        <taxon>Embryophyta</taxon>
        <taxon>Tracheophyta</taxon>
        <taxon>Spermatophyta</taxon>
        <taxon>Magnoliopsida</taxon>
        <taxon>eudicotyledons</taxon>
        <taxon>Gunneridae</taxon>
        <taxon>Pentapetalae</taxon>
        <taxon>asterids</taxon>
        <taxon>lamiids</taxon>
        <taxon>Lamiales</taxon>
        <taxon>Plantaginaceae</taxon>
        <taxon>Cheloneae</taxon>
        <taxon>Penstemon</taxon>
    </lineage>
</organism>